<evidence type="ECO:0000259" key="5">
    <source>
        <dbReference type="PROSITE" id="PS00498"/>
    </source>
</evidence>
<dbReference type="GO" id="GO:0046872">
    <property type="term" value="F:metal ion binding"/>
    <property type="evidence" value="ECO:0007669"/>
    <property type="project" value="UniProtKB-KW"/>
</dbReference>
<name>A0A067CZT6_SAPPC</name>
<dbReference type="VEuPathDB" id="FungiDB:SPRG_03259"/>
<feature type="chain" id="PRO_5001639062" description="Tyrosinase copper-binding domain-containing protein" evidence="3">
    <location>
        <begin position="21"/>
        <end position="497"/>
    </location>
</feature>
<dbReference type="OrthoDB" id="6132182at2759"/>
<feature type="signal peptide" evidence="3">
    <location>
        <begin position="1"/>
        <end position="20"/>
    </location>
</feature>
<dbReference type="PANTHER" id="PTHR11474">
    <property type="entry name" value="TYROSINASE FAMILY MEMBER"/>
    <property type="match status" value="1"/>
</dbReference>
<dbReference type="RefSeq" id="XP_012197229.1">
    <property type="nucleotide sequence ID" value="XM_012341839.1"/>
</dbReference>
<dbReference type="Proteomes" id="UP000030745">
    <property type="component" value="Unassembled WGS sequence"/>
</dbReference>
<dbReference type="PANTHER" id="PTHR11474:SF126">
    <property type="entry name" value="TYROSINASE-LIKE PROTEIN TYR-1-RELATED"/>
    <property type="match status" value="1"/>
</dbReference>
<dbReference type="GO" id="GO:0016491">
    <property type="term" value="F:oxidoreductase activity"/>
    <property type="evidence" value="ECO:0007669"/>
    <property type="project" value="InterPro"/>
</dbReference>
<feature type="domain" description="Tyrosinase copper-binding" evidence="4">
    <location>
        <begin position="92"/>
        <end position="109"/>
    </location>
</feature>
<reference evidence="6 7" key="1">
    <citation type="journal article" date="2013" name="PLoS Genet.">
        <title>Distinctive expansion of potential virulence genes in the genome of the oomycete fish pathogen Saprolegnia parasitica.</title>
        <authorList>
            <person name="Jiang R.H."/>
            <person name="de Bruijn I."/>
            <person name="Haas B.J."/>
            <person name="Belmonte R."/>
            <person name="Lobach L."/>
            <person name="Christie J."/>
            <person name="van den Ackerveken G."/>
            <person name="Bottin A."/>
            <person name="Bulone V."/>
            <person name="Diaz-Moreno S.M."/>
            <person name="Dumas B."/>
            <person name="Fan L."/>
            <person name="Gaulin E."/>
            <person name="Govers F."/>
            <person name="Grenville-Briggs L.J."/>
            <person name="Horner N.R."/>
            <person name="Levin J.Z."/>
            <person name="Mammella M."/>
            <person name="Meijer H.J."/>
            <person name="Morris P."/>
            <person name="Nusbaum C."/>
            <person name="Oome S."/>
            <person name="Phillips A.J."/>
            <person name="van Rooyen D."/>
            <person name="Rzeszutek E."/>
            <person name="Saraiva M."/>
            <person name="Secombes C.J."/>
            <person name="Seidl M.F."/>
            <person name="Snel B."/>
            <person name="Stassen J.H."/>
            <person name="Sykes S."/>
            <person name="Tripathy S."/>
            <person name="van den Berg H."/>
            <person name="Vega-Arreguin J.C."/>
            <person name="Wawra S."/>
            <person name="Young S.K."/>
            <person name="Zeng Q."/>
            <person name="Dieguez-Uribeondo J."/>
            <person name="Russ C."/>
            <person name="Tyler B.M."/>
            <person name="van West P."/>
        </authorList>
    </citation>
    <scope>NUCLEOTIDE SEQUENCE [LARGE SCALE GENOMIC DNA]</scope>
    <source>
        <strain evidence="6 7">CBS 223.65</strain>
    </source>
</reference>
<dbReference type="GeneID" id="24125775"/>
<keyword evidence="3" id="KW-0732">Signal</keyword>
<dbReference type="EMBL" id="KK583196">
    <property type="protein sequence ID" value="KDO32041.1"/>
    <property type="molecule type" value="Genomic_DNA"/>
</dbReference>
<evidence type="ECO:0000256" key="1">
    <source>
        <dbReference type="ARBA" id="ARBA00022723"/>
    </source>
</evidence>
<evidence type="ECO:0000313" key="7">
    <source>
        <dbReference type="Proteomes" id="UP000030745"/>
    </source>
</evidence>
<feature type="domain" description="Tyrosinase copper-binding" evidence="5">
    <location>
        <begin position="262"/>
        <end position="273"/>
    </location>
</feature>
<dbReference type="PROSITE" id="PS00497">
    <property type="entry name" value="TYROSINASE_1"/>
    <property type="match status" value="1"/>
</dbReference>
<organism evidence="6 7">
    <name type="scientific">Saprolegnia parasitica (strain CBS 223.65)</name>
    <dbReference type="NCBI Taxonomy" id="695850"/>
    <lineage>
        <taxon>Eukaryota</taxon>
        <taxon>Sar</taxon>
        <taxon>Stramenopiles</taxon>
        <taxon>Oomycota</taxon>
        <taxon>Saprolegniomycetes</taxon>
        <taxon>Saprolegniales</taxon>
        <taxon>Saprolegniaceae</taxon>
        <taxon>Saprolegnia</taxon>
    </lineage>
</organism>
<evidence type="ECO:0000256" key="2">
    <source>
        <dbReference type="ARBA" id="ARBA00023008"/>
    </source>
</evidence>
<gene>
    <name evidence="6" type="ORF">SPRG_03259</name>
</gene>
<proteinExistence type="predicted"/>
<protein>
    <recommendedName>
        <fullName evidence="4 5">Tyrosinase copper-binding domain-containing protein</fullName>
    </recommendedName>
</protein>
<keyword evidence="7" id="KW-1185">Reference proteome</keyword>
<dbReference type="STRING" id="695850.A0A067CZT6"/>
<accession>A0A067CZT6</accession>
<dbReference type="PROSITE" id="PS00498">
    <property type="entry name" value="TYROSINASE_2"/>
    <property type="match status" value="1"/>
</dbReference>
<dbReference type="SUPFAM" id="SSF48056">
    <property type="entry name" value="Di-copper centre-containing domain"/>
    <property type="match status" value="1"/>
</dbReference>
<keyword evidence="2" id="KW-0186">Copper</keyword>
<evidence type="ECO:0000313" key="6">
    <source>
        <dbReference type="EMBL" id="KDO32041.1"/>
    </source>
</evidence>
<evidence type="ECO:0000259" key="4">
    <source>
        <dbReference type="PROSITE" id="PS00497"/>
    </source>
</evidence>
<keyword evidence="1" id="KW-0479">Metal-binding</keyword>
<evidence type="ECO:0000256" key="3">
    <source>
        <dbReference type="SAM" id="SignalP"/>
    </source>
</evidence>
<dbReference type="InterPro" id="IPR050316">
    <property type="entry name" value="Tyrosinase/Hemocyanin"/>
</dbReference>
<dbReference type="KEGG" id="spar:SPRG_03259"/>
<dbReference type="AlphaFoldDB" id="A0A067CZT6"/>
<dbReference type="InterPro" id="IPR008922">
    <property type="entry name" value="Di-copper_centre_dom_sf"/>
</dbReference>
<dbReference type="Gene3D" id="1.10.1280.10">
    <property type="entry name" value="Di-copper center containing domain from catechol oxidase"/>
    <property type="match status" value="1"/>
</dbReference>
<dbReference type="InterPro" id="IPR002227">
    <property type="entry name" value="Tyrosinase_Cu-bd"/>
</dbReference>
<sequence>MLSIRALILAAILCILGVSALEASSNATSSIAGAKCGKAYGCCGTRVRKSWDALDADEKATFKSAVALAMDKGLYERFVSMHREILSHASSHNTCGFLFWHRQYLLGFENMLRSLKPEFACLTLPYYDFVNDNVKSLAGECKDIASCSSIVNELGSATPSIWPHVSLINGFPVPGRCDKAAPLNHYCQWQNPSSILCSRCVPRGPYHLTRFPCSVTPTNLRRILFKSASFGDLNRRLEWGPSLFMHFHLLGALANPWVGPSDPLFFALHATIDALHTMYYNCRVRPLELDDAAKQTNPLVFEGCKIGGIFPLTSTSNVKMNAITNGLSVVDVRSPAQITAPFFKDIPNKMYQLADTTDLGDNSYEYEFTGPLQVLAETPCAVVHSESNITEITATPNKATDVYFKWRAALAAQCTLQGLSSLDCDVEIEKVLVLYYHNCVAGGAVDLSASFKLEWGISALSDQLASLHALLSGQATIALQAFGNINEQFFKCRGDTY</sequence>
<dbReference type="Pfam" id="PF00264">
    <property type="entry name" value="Tyrosinase"/>
    <property type="match status" value="1"/>
</dbReference>
<dbReference type="OMA" id="KSLAGEC"/>